<dbReference type="OrthoDB" id="9761704at2"/>
<protein>
    <recommendedName>
        <fullName evidence="5">ADP-ribosylglycohydrolase family protein</fullName>
    </recommendedName>
</protein>
<evidence type="ECO:0000256" key="2">
    <source>
        <dbReference type="SAM" id="SignalP"/>
    </source>
</evidence>
<feature type="binding site" evidence="1">
    <location>
        <position position="316"/>
    </location>
    <ligand>
        <name>Mg(2+)</name>
        <dbReference type="ChEBI" id="CHEBI:18420"/>
        <label>1</label>
    </ligand>
</feature>
<dbReference type="GO" id="GO:0046872">
    <property type="term" value="F:metal ion binding"/>
    <property type="evidence" value="ECO:0007669"/>
    <property type="project" value="UniProtKB-KW"/>
</dbReference>
<dbReference type="Proteomes" id="UP000253919">
    <property type="component" value="Unassembled WGS sequence"/>
</dbReference>
<evidence type="ECO:0000313" key="3">
    <source>
        <dbReference type="EMBL" id="RDC61952.1"/>
    </source>
</evidence>
<dbReference type="InterPro" id="IPR036705">
    <property type="entry name" value="Ribosyl_crysJ1_sf"/>
</dbReference>
<evidence type="ECO:0000313" key="4">
    <source>
        <dbReference type="Proteomes" id="UP000253919"/>
    </source>
</evidence>
<comment type="caution">
    <text evidence="3">The sequence shown here is derived from an EMBL/GenBank/DDBJ whole genome shotgun (WGS) entry which is preliminary data.</text>
</comment>
<keyword evidence="1" id="KW-0479">Metal-binding</keyword>
<dbReference type="EMBL" id="QASA01000001">
    <property type="protein sequence ID" value="RDC61952.1"/>
    <property type="molecule type" value="Genomic_DNA"/>
</dbReference>
<dbReference type="Gene3D" id="1.10.4080.10">
    <property type="entry name" value="ADP-ribosylation/Crystallin J1"/>
    <property type="match status" value="1"/>
</dbReference>
<comment type="cofactor">
    <cofactor evidence="1">
        <name>Mg(2+)</name>
        <dbReference type="ChEBI" id="CHEBI:18420"/>
    </cofactor>
    <text evidence="1">Binds 2 magnesium ions per subunit.</text>
</comment>
<dbReference type="Pfam" id="PF03747">
    <property type="entry name" value="ADP_ribosyl_GH"/>
    <property type="match status" value="1"/>
</dbReference>
<dbReference type="AlphaFoldDB" id="A0A369QBY1"/>
<feature type="chain" id="PRO_5016703769" description="ADP-ribosylglycohydrolase family protein" evidence="2">
    <location>
        <begin position="19"/>
        <end position="520"/>
    </location>
</feature>
<dbReference type="RefSeq" id="WP_115371465.1">
    <property type="nucleotide sequence ID" value="NZ_QASA01000001.1"/>
</dbReference>
<evidence type="ECO:0008006" key="5">
    <source>
        <dbReference type="Google" id="ProtNLM"/>
    </source>
</evidence>
<feature type="signal peptide" evidence="2">
    <location>
        <begin position="1"/>
        <end position="18"/>
    </location>
</feature>
<keyword evidence="2" id="KW-0732">Signal</keyword>
<name>A0A369QBY1_9BACT</name>
<keyword evidence="4" id="KW-1185">Reference proteome</keyword>
<reference evidence="3 4" key="1">
    <citation type="submission" date="2018-04" db="EMBL/GenBank/DDBJ databases">
        <title>Adhaeribacter sp. HMF7616 genome sequencing and assembly.</title>
        <authorList>
            <person name="Kang H."/>
            <person name="Kang J."/>
            <person name="Cha I."/>
            <person name="Kim H."/>
            <person name="Joh K."/>
        </authorList>
    </citation>
    <scope>NUCLEOTIDE SEQUENCE [LARGE SCALE GENOMIC DNA]</scope>
    <source>
        <strain evidence="3 4">HMF7616</strain>
    </source>
</reference>
<evidence type="ECO:0000256" key="1">
    <source>
        <dbReference type="PIRSR" id="PIRSR605502-1"/>
    </source>
</evidence>
<gene>
    <name evidence="3" type="ORF">AHMF7616_00542</name>
</gene>
<proteinExistence type="predicted"/>
<keyword evidence="1" id="KW-0460">Magnesium</keyword>
<accession>A0A369QBY1</accession>
<sequence length="520" mass="58112">MNKTFVILLLLCYSSVFSQTFKSGNGPTSSSNHKTITLTKDALQDKIKGGWAGQTIGVTYGGPMEFRYNGTLIQEYQPIVWYDGYLKKTMTENPGLYDDIYMDLTFVDVLEKEGLDAPVSSFAKSYANAGYALWHANQVGRYNILHGIAAPESGHWLNNPHADCIDYQIEADFAGLMSPGMPNTASQISDKIGHIMNYGDGWYGGVYMGALYTLAFTSNDIKYIVKEALKTIPAKSNYYQCMSDVIRWHEQYPNDWKQTWFEVQKKWTSDTGCPDGIYKPFNIDATVNSAYVIIGLLYGNSDFGKTVEIATRCGQDADCNPSSAAGILGTMLGYSKIPPYWKQGLKEVESLDFKYTTMSLNEVYDIGLKHALQQITSNGGKVVGNNVTIQLQQPQPVRLEQSFGGHFPAKRLNVNKPLKDEYTFTFDGNGFVVTGETAKWDSKSEYVCKAEIYLDNKLLETVELPTSFTGRRPELFWKYKLPNGQHSVKIKLLNPTPENTCQLGDIITYSDKPMPTVAGK</sequence>
<feature type="binding site" evidence="1">
    <location>
        <position position="318"/>
    </location>
    <ligand>
        <name>Mg(2+)</name>
        <dbReference type="ChEBI" id="CHEBI:18420"/>
        <label>1</label>
    </ligand>
</feature>
<dbReference type="InterPro" id="IPR005502">
    <property type="entry name" value="Ribosyl_crysJ1"/>
</dbReference>
<organism evidence="3 4">
    <name type="scientific">Adhaeribacter pallidiroseus</name>
    <dbReference type="NCBI Taxonomy" id="2072847"/>
    <lineage>
        <taxon>Bacteria</taxon>
        <taxon>Pseudomonadati</taxon>
        <taxon>Bacteroidota</taxon>
        <taxon>Cytophagia</taxon>
        <taxon>Cytophagales</taxon>
        <taxon>Hymenobacteraceae</taxon>
        <taxon>Adhaeribacter</taxon>
    </lineage>
</organism>
<dbReference type="SUPFAM" id="SSF101478">
    <property type="entry name" value="ADP-ribosylglycohydrolase"/>
    <property type="match status" value="1"/>
</dbReference>
<dbReference type="Gene3D" id="2.60.120.260">
    <property type="entry name" value="Galactose-binding domain-like"/>
    <property type="match status" value="1"/>
</dbReference>